<organism evidence="5 6">
    <name type="scientific">Colletotrichum scovillei</name>
    <dbReference type="NCBI Taxonomy" id="1209932"/>
    <lineage>
        <taxon>Eukaryota</taxon>
        <taxon>Fungi</taxon>
        <taxon>Dikarya</taxon>
        <taxon>Ascomycota</taxon>
        <taxon>Pezizomycotina</taxon>
        <taxon>Sordariomycetes</taxon>
        <taxon>Hypocreomycetidae</taxon>
        <taxon>Glomerellales</taxon>
        <taxon>Glomerellaceae</taxon>
        <taxon>Colletotrichum</taxon>
        <taxon>Colletotrichum acutatum species complex</taxon>
    </lineage>
</organism>
<feature type="compositionally biased region" description="Pro residues" evidence="2">
    <location>
        <begin position="207"/>
        <end position="218"/>
    </location>
</feature>
<feature type="compositionally biased region" description="Basic residues" evidence="2">
    <location>
        <begin position="316"/>
        <end position="326"/>
    </location>
</feature>
<keyword evidence="3" id="KW-0472">Membrane</keyword>
<dbReference type="PANTHER" id="PTHR46494:SF1">
    <property type="entry name" value="CORA FAMILY METAL ION TRANSPORTER (EUROFUNG)"/>
    <property type="match status" value="1"/>
</dbReference>
<keyword evidence="3" id="KW-1133">Transmembrane helix</keyword>
<feature type="transmembrane region" description="Helical" evidence="3">
    <location>
        <begin position="1359"/>
        <end position="1379"/>
    </location>
</feature>
<evidence type="ECO:0000313" key="5">
    <source>
        <dbReference type="EMBL" id="KAG7046704.1"/>
    </source>
</evidence>
<evidence type="ECO:0000256" key="1">
    <source>
        <dbReference type="ARBA" id="ARBA00004651"/>
    </source>
</evidence>
<feature type="compositionally biased region" description="Low complexity" evidence="2">
    <location>
        <begin position="327"/>
        <end position="347"/>
    </location>
</feature>
<dbReference type="EMBL" id="JAESDN010000008">
    <property type="protein sequence ID" value="KAG7046704.1"/>
    <property type="molecule type" value="Genomic_DNA"/>
</dbReference>
<dbReference type="Pfam" id="PF01544">
    <property type="entry name" value="CorA"/>
    <property type="match status" value="1"/>
</dbReference>
<feature type="transmembrane region" description="Helical" evidence="3">
    <location>
        <begin position="1318"/>
        <end position="1339"/>
    </location>
</feature>
<feature type="domain" description="Ubiquitin-like" evidence="4">
    <location>
        <begin position="79"/>
        <end position="159"/>
    </location>
</feature>
<comment type="subcellular location">
    <subcellularLocation>
        <location evidence="1">Cell membrane</location>
        <topology evidence="1">Multi-pass membrane protein</topology>
    </subcellularLocation>
</comment>
<feature type="compositionally biased region" description="Basic and acidic residues" evidence="2">
    <location>
        <begin position="16"/>
        <end position="27"/>
    </location>
</feature>
<keyword evidence="3" id="KW-0812">Transmembrane</keyword>
<evidence type="ECO:0000313" key="6">
    <source>
        <dbReference type="Proteomes" id="UP000699042"/>
    </source>
</evidence>
<dbReference type="Gene3D" id="1.20.58.340">
    <property type="entry name" value="Magnesium transport protein CorA, transmembrane region"/>
    <property type="match status" value="1"/>
</dbReference>
<evidence type="ECO:0000256" key="2">
    <source>
        <dbReference type="SAM" id="MobiDB-lite"/>
    </source>
</evidence>
<dbReference type="GO" id="GO:0000287">
    <property type="term" value="F:magnesium ion binding"/>
    <property type="evidence" value="ECO:0007669"/>
    <property type="project" value="TreeGrafter"/>
</dbReference>
<protein>
    <recommendedName>
        <fullName evidence="4">Ubiquitin-like domain-containing protein</fullName>
    </recommendedName>
</protein>
<proteinExistence type="predicted"/>
<feature type="compositionally biased region" description="Low complexity" evidence="2">
    <location>
        <begin position="1429"/>
        <end position="1445"/>
    </location>
</feature>
<evidence type="ECO:0000256" key="3">
    <source>
        <dbReference type="SAM" id="Phobius"/>
    </source>
</evidence>
<dbReference type="GO" id="GO:0005886">
    <property type="term" value="C:plasma membrane"/>
    <property type="evidence" value="ECO:0007669"/>
    <property type="project" value="UniProtKB-SubCell"/>
</dbReference>
<keyword evidence="6" id="KW-1185">Reference proteome</keyword>
<feature type="region of interest" description="Disordered" evidence="2">
    <location>
        <begin position="1426"/>
        <end position="1445"/>
    </location>
</feature>
<evidence type="ECO:0000259" key="4">
    <source>
        <dbReference type="Pfam" id="PF22893"/>
    </source>
</evidence>
<feature type="region of interest" description="Disordered" evidence="2">
    <location>
        <begin position="725"/>
        <end position="770"/>
    </location>
</feature>
<feature type="compositionally biased region" description="Polar residues" evidence="2">
    <location>
        <begin position="348"/>
        <end position="357"/>
    </location>
</feature>
<comment type="caution">
    <text evidence="5">The sequence shown here is derived from an EMBL/GenBank/DDBJ whole genome shotgun (WGS) entry which is preliminary data.</text>
</comment>
<feature type="region of interest" description="Disordered" evidence="2">
    <location>
        <begin position="310"/>
        <end position="357"/>
    </location>
</feature>
<dbReference type="GO" id="GO:0050897">
    <property type="term" value="F:cobalt ion binding"/>
    <property type="evidence" value="ECO:0007669"/>
    <property type="project" value="TreeGrafter"/>
</dbReference>
<name>A0A9P7U8K8_9PEZI</name>
<feature type="region of interest" description="Disordered" evidence="2">
    <location>
        <begin position="173"/>
        <end position="278"/>
    </location>
</feature>
<dbReference type="Pfam" id="PF22893">
    <property type="entry name" value="ULD_2"/>
    <property type="match status" value="1"/>
</dbReference>
<feature type="transmembrane region" description="Helical" evidence="3">
    <location>
        <begin position="1083"/>
        <end position="1101"/>
    </location>
</feature>
<sequence>MATIYVPPTVEEDPREDTSELKGKGPLEGDAEASTAWDWATVGDPAMEKEKNGPSTANKRPKKPSSNPHDEDGGTVGMDMILFKDAVGRKFRFPFDMVRKWRDMADLIKQAFLHVDVIGPHVAEGHYDLIDPEGMIILPQLWSRLVQPDWVIEMRMWPMDKAPLRMPPAGIPYRRPRIHPGPGPMGGSLPPSAFSGPTRILQSQSERPPPPPPPPGWFPPESNWESINVASPPKRKTKPRGSMLSWMSGKPTKAPTSKQYKVAEPHSPPVSSPPSAYEPNLAIIPQERPRRSTLANEMIIDQSLPRSFADRSLNLRPKKKHAKLKRSGSLSSSSSSSSTSSSDSHVSTVISDGTHSSTGSITVEAARELILQRGLLVTCAVSSKPLPRPTTIINAIKTVNAPSDVLELSAARIYRDGFEKTTLTTLELVKQRPVHGPPSQEKYPTGASTMTWRHITRPVMNLQEFKRMSTHHFRADEATRSSVEQLFVSISKKKVDDEWYIKPGTVLRCDTRPGEKVSASVTFISVPYLYADSFKSNRKKYQGDGICLPRRLHEAFSLLGSVEQDKKQHFYQNEGRNQGQVLWVGQIWILVSDSSLLTYGVVPREVLQGDSIAIREQRPNDAREDSVIQIVDEERRLFYLPADKCRSFYELETSARDKLIQLESNTSLDNCDLSFSLPNGEALNASRWSSLLKLEDVPVLKLALNFYSGEDSDAETIMSANSSKLYKSSSTRGGSAKSDIPSLDLDDSTKGPQHSADISASKENKKYGPSWSHSRQKFVEFTIVEDVVPSLSDDTPKLNSRVPPFFDWKPKARGVNASTPAARFRERLDEVEGDLLQLYKFHHSKTNLLIEQVYHAFGSNIYEGAPNGTFGDFSHRRRSQVNDLGLPSSPRTSRAKLSALAEGFFSVSVPALEVFVVSEFNSSLMTKYFGALSKVMTDPTSSQLLHKADDDIEPHESTPADDESTRKLVVSRDLIKQADLRFVLSHGTDEAKCPDCERGMIYSTPEKGVEHLRKMHLIRSKTDRVLRDYLIPLPAALSERLNEELCELLVTSRNILASTLRKLVAIQSGVMDDDKFRGSDRGIPYYLVDAFKLIVIFVCALPEALHELRWFYNDFNHNTQDLTSLKFQSQRTVLDRLGEVMGDLIRKAERTLVSPTGLAKENNAEHFMTSVGLNYLSLQIMFNLFQHPVHNRKKVSDLFTAYAKKLGSEIQRKPTKRQIPQIGALSSELNLLKDIVELQQEYVQSFIALILPETLHPPLPKDTARIILFGIESQLIKELRRAVNREDQNLDGILELCVDMKGLVSELTEIMADDQGRAVFVFTVVTVTFLPLSFVASYLSMSGGTDGLGMEWGDVQARFWMVAGPLTVAVAAFCFLIAGRGTVGRLLSRPAQRVPEEDDIGSEGYASVRSGGKRWWPRWSFGNRRRVSHSVTTGSSSSRSEIVDD</sequence>
<dbReference type="InterPro" id="IPR002523">
    <property type="entry name" value="MgTranspt_CorA/ZnTranspt_ZntB"/>
</dbReference>
<dbReference type="GO" id="GO:0015087">
    <property type="term" value="F:cobalt ion transmembrane transporter activity"/>
    <property type="evidence" value="ECO:0007669"/>
    <property type="project" value="TreeGrafter"/>
</dbReference>
<dbReference type="InterPro" id="IPR054464">
    <property type="entry name" value="ULD_fung"/>
</dbReference>
<gene>
    <name evidence="5" type="ORF">JMJ77_014928</name>
</gene>
<dbReference type="GO" id="GO:0015095">
    <property type="term" value="F:magnesium ion transmembrane transporter activity"/>
    <property type="evidence" value="ECO:0007669"/>
    <property type="project" value="TreeGrafter"/>
</dbReference>
<accession>A0A9P7U8K8</accession>
<reference evidence="5" key="1">
    <citation type="submission" date="2021-05" db="EMBL/GenBank/DDBJ databases">
        <title>Comparative genomics of three Colletotrichum scovillei strains and genetic complementation revealed genes involved fungal growth and virulence on chili pepper.</title>
        <authorList>
            <person name="Hsieh D.-K."/>
            <person name="Chuang S.-C."/>
            <person name="Chen C.-Y."/>
            <person name="Chao Y.-T."/>
            <person name="Lu M.-Y.J."/>
            <person name="Lee M.-H."/>
            <person name="Shih M.-C."/>
        </authorList>
    </citation>
    <scope>NUCLEOTIDE SEQUENCE</scope>
    <source>
        <strain evidence="5">Coll-153</strain>
    </source>
</reference>
<dbReference type="PANTHER" id="PTHR46494">
    <property type="entry name" value="CORA FAMILY METAL ION TRANSPORTER (EUROFUNG)"/>
    <property type="match status" value="1"/>
</dbReference>
<dbReference type="Proteomes" id="UP000699042">
    <property type="component" value="Unassembled WGS sequence"/>
</dbReference>
<feature type="region of interest" description="Disordered" evidence="2">
    <location>
        <begin position="1"/>
        <end position="76"/>
    </location>
</feature>